<comment type="caution">
    <text evidence="7">The sequence shown here is derived from an EMBL/GenBank/DDBJ whole genome shotgun (WGS) entry which is preliminary data.</text>
</comment>
<name>A0ABQ2MU06_9ACTN</name>
<evidence type="ECO:0000313" key="7">
    <source>
        <dbReference type="EMBL" id="GGO57802.1"/>
    </source>
</evidence>
<dbReference type="InterPro" id="IPR036388">
    <property type="entry name" value="WH-like_DNA-bd_sf"/>
</dbReference>
<keyword evidence="2" id="KW-0805">Transcription regulation</keyword>
<accession>A0ABQ2MU06</accession>
<dbReference type="EMBL" id="BMNG01000022">
    <property type="protein sequence ID" value="GGO57802.1"/>
    <property type="molecule type" value="Genomic_DNA"/>
</dbReference>
<reference evidence="8" key="1">
    <citation type="journal article" date="2019" name="Int. J. Syst. Evol. Microbiol.">
        <title>The Global Catalogue of Microorganisms (GCM) 10K type strain sequencing project: providing services to taxonomists for standard genome sequencing and annotation.</title>
        <authorList>
            <consortium name="The Broad Institute Genomics Platform"/>
            <consortium name="The Broad Institute Genome Sequencing Center for Infectious Disease"/>
            <person name="Wu L."/>
            <person name="Ma J."/>
        </authorList>
    </citation>
    <scope>NUCLEOTIDE SEQUENCE [LARGE SCALE GENOMIC DNA]</scope>
    <source>
        <strain evidence="8">CGMCC 4.7349</strain>
    </source>
</reference>
<dbReference type="Gene3D" id="1.10.1740.10">
    <property type="match status" value="1"/>
</dbReference>
<evidence type="ECO:0000256" key="3">
    <source>
        <dbReference type="ARBA" id="ARBA00023082"/>
    </source>
</evidence>
<organism evidence="7 8">
    <name type="scientific">Streptomyces lasiicapitis</name>
    <dbReference type="NCBI Taxonomy" id="1923961"/>
    <lineage>
        <taxon>Bacteria</taxon>
        <taxon>Bacillati</taxon>
        <taxon>Actinomycetota</taxon>
        <taxon>Actinomycetes</taxon>
        <taxon>Kitasatosporales</taxon>
        <taxon>Streptomycetaceae</taxon>
        <taxon>Streptomyces</taxon>
    </lineage>
</organism>
<proteinExistence type="inferred from homology"/>
<keyword evidence="4" id="KW-0238">DNA-binding</keyword>
<evidence type="ECO:0000259" key="6">
    <source>
        <dbReference type="Pfam" id="PF04542"/>
    </source>
</evidence>
<dbReference type="InterPro" id="IPR013324">
    <property type="entry name" value="RNA_pol_sigma_r3/r4-like"/>
</dbReference>
<evidence type="ECO:0000313" key="8">
    <source>
        <dbReference type="Proteomes" id="UP000656881"/>
    </source>
</evidence>
<keyword evidence="5" id="KW-0804">Transcription</keyword>
<evidence type="ECO:0000256" key="2">
    <source>
        <dbReference type="ARBA" id="ARBA00023015"/>
    </source>
</evidence>
<keyword evidence="3" id="KW-0731">Sigma factor</keyword>
<dbReference type="NCBIfam" id="TIGR02937">
    <property type="entry name" value="sigma70-ECF"/>
    <property type="match status" value="1"/>
</dbReference>
<dbReference type="InterPro" id="IPR039425">
    <property type="entry name" value="RNA_pol_sigma-70-like"/>
</dbReference>
<sequence length="176" mass="20037">MSNPVSVPQDFAVFYKAEHRRLLLFLRKARSATWEDAADAMQESFIAALKCWPTIREPSTWIRTTALRQLDALRARPKEDVRRALRGHWAGRPDFEEELDAKEEAERVYSALASLPARQQEVMAWTYDGFTPIEIASILSNSRQPGEAVTAEAVRASLVLARRKLKQMLLIDGRQA</sequence>
<protein>
    <recommendedName>
        <fullName evidence="6">RNA polymerase sigma-70 region 2 domain-containing protein</fullName>
    </recommendedName>
</protein>
<dbReference type="Pfam" id="PF04542">
    <property type="entry name" value="Sigma70_r2"/>
    <property type="match status" value="1"/>
</dbReference>
<evidence type="ECO:0000256" key="1">
    <source>
        <dbReference type="ARBA" id="ARBA00010641"/>
    </source>
</evidence>
<dbReference type="Gene3D" id="1.10.10.10">
    <property type="entry name" value="Winged helix-like DNA-binding domain superfamily/Winged helix DNA-binding domain"/>
    <property type="match status" value="1"/>
</dbReference>
<dbReference type="PANTHER" id="PTHR43133:SF8">
    <property type="entry name" value="RNA POLYMERASE SIGMA FACTOR HI_1459-RELATED"/>
    <property type="match status" value="1"/>
</dbReference>
<dbReference type="PANTHER" id="PTHR43133">
    <property type="entry name" value="RNA POLYMERASE ECF-TYPE SIGMA FACTO"/>
    <property type="match status" value="1"/>
</dbReference>
<dbReference type="SUPFAM" id="SSF88946">
    <property type="entry name" value="Sigma2 domain of RNA polymerase sigma factors"/>
    <property type="match status" value="1"/>
</dbReference>
<evidence type="ECO:0000256" key="5">
    <source>
        <dbReference type="ARBA" id="ARBA00023163"/>
    </source>
</evidence>
<feature type="domain" description="RNA polymerase sigma-70 region 2" evidence="6">
    <location>
        <begin position="18"/>
        <end position="76"/>
    </location>
</feature>
<evidence type="ECO:0000256" key="4">
    <source>
        <dbReference type="ARBA" id="ARBA00023125"/>
    </source>
</evidence>
<comment type="similarity">
    <text evidence="1">Belongs to the sigma-70 factor family. ECF subfamily.</text>
</comment>
<dbReference type="Proteomes" id="UP000656881">
    <property type="component" value="Unassembled WGS sequence"/>
</dbReference>
<dbReference type="InterPro" id="IPR014284">
    <property type="entry name" value="RNA_pol_sigma-70_dom"/>
</dbReference>
<dbReference type="SUPFAM" id="SSF88659">
    <property type="entry name" value="Sigma3 and sigma4 domains of RNA polymerase sigma factors"/>
    <property type="match status" value="1"/>
</dbReference>
<dbReference type="InterPro" id="IPR013325">
    <property type="entry name" value="RNA_pol_sigma_r2"/>
</dbReference>
<keyword evidence="8" id="KW-1185">Reference proteome</keyword>
<dbReference type="InterPro" id="IPR007627">
    <property type="entry name" value="RNA_pol_sigma70_r2"/>
</dbReference>
<gene>
    <name evidence="7" type="ORF">GCM10012286_75460</name>
</gene>